<proteinExistence type="predicted"/>
<sequence>EVDPALDVLGDARAAGRGPLPRRRHAALGHRRRRRGGHRHRSGTGRPVRARGRAHATPGRTRARLGRPGGVDRARVRHHRDVRPRRGLPRPVRRRLLPRREDRPGASRAHGAGDAL</sequence>
<protein>
    <submittedName>
        <fullName evidence="2">Uncharacterized protein</fullName>
    </submittedName>
</protein>
<reference evidence="2" key="1">
    <citation type="submission" date="2020-02" db="EMBL/GenBank/DDBJ databases">
        <authorList>
            <person name="Meier V. D."/>
        </authorList>
    </citation>
    <scope>NUCLEOTIDE SEQUENCE</scope>
    <source>
        <strain evidence="2">AVDCRST_MAG47</strain>
    </source>
</reference>
<feature type="compositionally biased region" description="Basic residues" evidence="1">
    <location>
        <begin position="20"/>
        <end position="54"/>
    </location>
</feature>
<accession>A0A6J4MZ51</accession>
<feature type="non-terminal residue" evidence="2">
    <location>
        <position position="116"/>
    </location>
</feature>
<dbReference type="EMBL" id="CADCUK010000101">
    <property type="protein sequence ID" value="CAA9372875.1"/>
    <property type="molecule type" value="Genomic_DNA"/>
</dbReference>
<evidence type="ECO:0000256" key="1">
    <source>
        <dbReference type="SAM" id="MobiDB-lite"/>
    </source>
</evidence>
<dbReference type="AlphaFoldDB" id="A0A6J4MZ51"/>
<feature type="non-terminal residue" evidence="2">
    <location>
        <position position="1"/>
    </location>
</feature>
<feature type="compositionally biased region" description="Basic residues" evidence="1">
    <location>
        <begin position="75"/>
        <end position="97"/>
    </location>
</feature>
<gene>
    <name evidence="2" type="ORF">AVDCRST_MAG47-1402</name>
</gene>
<evidence type="ECO:0000313" key="2">
    <source>
        <dbReference type="EMBL" id="CAA9372875.1"/>
    </source>
</evidence>
<organism evidence="2">
    <name type="scientific">uncultured Nocardioidaceae bacterium</name>
    <dbReference type="NCBI Taxonomy" id="253824"/>
    <lineage>
        <taxon>Bacteria</taxon>
        <taxon>Bacillati</taxon>
        <taxon>Actinomycetota</taxon>
        <taxon>Actinomycetes</taxon>
        <taxon>Propionibacteriales</taxon>
        <taxon>Nocardioidaceae</taxon>
        <taxon>environmental samples</taxon>
    </lineage>
</organism>
<feature type="region of interest" description="Disordered" evidence="1">
    <location>
        <begin position="1"/>
        <end position="116"/>
    </location>
</feature>
<name>A0A6J4MZ51_9ACTN</name>